<dbReference type="EMBL" id="JARXYA010000005">
    <property type="protein sequence ID" value="MDH6503993.1"/>
    <property type="molecule type" value="Genomic_DNA"/>
</dbReference>
<feature type="transmembrane region" description="Helical" evidence="1">
    <location>
        <begin position="141"/>
        <end position="164"/>
    </location>
</feature>
<dbReference type="Proteomes" id="UP001161160">
    <property type="component" value="Unassembled WGS sequence"/>
</dbReference>
<dbReference type="RefSeq" id="WP_076023896.1">
    <property type="nucleotide sequence ID" value="NZ_JARXVV010000011.1"/>
</dbReference>
<name>A0AA43S5P6_9BURK</name>
<comment type="caution">
    <text evidence="3">The sequence shown here is derived from an EMBL/GenBank/DDBJ whole genome shotgun (WGS) entry which is preliminary data.</text>
</comment>
<feature type="domain" description="DUF6644" evidence="2">
    <location>
        <begin position="26"/>
        <end position="165"/>
    </location>
</feature>
<feature type="transmembrane region" description="Helical" evidence="1">
    <location>
        <begin position="72"/>
        <end position="93"/>
    </location>
</feature>
<evidence type="ECO:0000256" key="1">
    <source>
        <dbReference type="SAM" id="Phobius"/>
    </source>
</evidence>
<organism evidence="3 4">
    <name type="scientific">Polynucleobacter sphagniphilus</name>
    <dbReference type="NCBI Taxonomy" id="1743169"/>
    <lineage>
        <taxon>Bacteria</taxon>
        <taxon>Pseudomonadati</taxon>
        <taxon>Pseudomonadota</taxon>
        <taxon>Betaproteobacteria</taxon>
        <taxon>Burkholderiales</taxon>
        <taxon>Burkholderiaceae</taxon>
        <taxon>Polynucleobacter</taxon>
    </lineage>
</organism>
<evidence type="ECO:0000313" key="4">
    <source>
        <dbReference type="Proteomes" id="UP001161160"/>
    </source>
</evidence>
<evidence type="ECO:0000259" key="2">
    <source>
        <dbReference type="Pfam" id="PF20349"/>
    </source>
</evidence>
<evidence type="ECO:0000313" key="3">
    <source>
        <dbReference type="EMBL" id="MDH6503993.1"/>
    </source>
</evidence>
<proteinExistence type="predicted"/>
<dbReference type="AlphaFoldDB" id="A0AA43S5P6"/>
<keyword evidence="1" id="KW-0812">Transmembrane</keyword>
<keyword evidence="1" id="KW-1133">Transmembrane helix</keyword>
<accession>A0AA43S5P6</accession>
<dbReference type="Pfam" id="PF20349">
    <property type="entry name" value="DUF6644"/>
    <property type="match status" value="1"/>
</dbReference>
<sequence>MRTAALLNFCASIGSTQLSIWIQDHGESFVPAVQVIHILSISAILISTLMINARILGFGFSDRPLNLVIKRFSPAIYLALTCLLLTGVAMIVGEPARSLANIAFQVKMLFLLSALLIFFIFKKTANQDPQYWEKSHQRQFFAKLLALTSIVLWIGIVFAGRWIAYL</sequence>
<gene>
    <name evidence="3" type="ORF">M2127_001297</name>
</gene>
<reference evidence="3" key="1">
    <citation type="submission" date="2023-04" db="EMBL/GenBank/DDBJ databases">
        <title>Genome Encyclopedia of Bacteria and Archaea VI: Functional Genomics of Type Strains.</title>
        <authorList>
            <person name="Whitman W."/>
        </authorList>
    </citation>
    <scope>NUCLEOTIDE SEQUENCE</scope>
    <source>
        <strain evidence="3">Enz.4-51</strain>
    </source>
</reference>
<keyword evidence="1" id="KW-0472">Membrane</keyword>
<feature type="transmembrane region" description="Helical" evidence="1">
    <location>
        <begin position="29"/>
        <end position="51"/>
    </location>
</feature>
<protein>
    <recommendedName>
        <fullName evidence="2">DUF6644 domain-containing protein</fullName>
    </recommendedName>
</protein>
<dbReference type="InterPro" id="IPR046586">
    <property type="entry name" value="DUF6644"/>
</dbReference>
<keyword evidence="4" id="KW-1185">Reference proteome</keyword>
<dbReference type="GeneID" id="83596187"/>
<feature type="transmembrane region" description="Helical" evidence="1">
    <location>
        <begin position="99"/>
        <end position="121"/>
    </location>
</feature>